<organism evidence="2">
    <name type="scientific">marine sediment metagenome</name>
    <dbReference type="NCBI Taxonomy" id="412755"/>
    <lineage>
        <taxon>unclassified sequences</taxon>
        <taxon>metagenomes</taxon>
        <taxon>ecological metagenomes</taxon>
    </lineage>
</organism>
<evidence type="ECO:0000313" key="2">
    <source>
        <dbReference type="EMBL" id="KKL18763.1"/>
    </source>
</evidence>
<feature type="transmembrane region" description="Helical" evidence="1">
    <location>
        <begin position="42"/>
        <end position="63"/>
    </location>
</feature>
<keyword evidence="1" id="KW-0472">Membrane</keyword>
<keyword evidence="1" id="KW-0812">Transmembrane</keyword>
<dbReference type="EMBL" id="LAZR01038746">
    <property type="protein sequence ID" value="KKL18763.1"/>
    <property type="molecule type" value="Genomic_DNA"/>
</dbReference>
<comment type="caution">
    <text evidence="2">The sequence shown here is derived from an EMBL/GenBank/DDBJ whole genome shotgun (WGS) entry which is preliminary data.</text>
</comment>
<sequence>MDKLNKATRNVMFSSPLALVLLSICIFWGKHAQANNELWKAFVLAVTSNIIIFIYLSILALYWRAMRKCERQDEKTE</sequence>
<accession>A0A0F9E3Z1</accession>
<gene>
    <name evidence="2" type="ORF">LCGC14_2472260</name>
</gene>
<proteinExistence type="predicted"/>
<protein>
    <submittedName>
        <fullName evidence="2">Uncharacterized protein</fullName>
    </submittedName>
</protein>
<reference evidence="2" key="1">
    <citation type="journal article" date="2015" name="Nature">
        <title>Complex archaea that bridge the gap between prokaryotes and eukaryotes.</title>
        <authorList>
            <person name="Spang A."/>
            <person name="Saw J.H."/>
            <person name="Jorgensen S.L."/>
            <person name="Zaremba-Niedzwiedzka K."/>
            <person name="Martijn J."/>
            <person name="Lind A.E."/>
            <person name="van Eijk R."/>
            <person name="Schleper C."/>
            <person name="Guy L."/>
            <person name="Ettema T.J."/>
        </authorList>
    </citation>
    <scope>NUCLEOTIDE SEQUENCE</scope>
</reference>
<keyword evidence="1" id="KW-1133">Transmembrane helix</keyword>
<name>A0A0F9E3Z1_9ZZZZ</name>
<evidence type="ECO:0000256" key="1">
    <source>
        <dbReference type="SAM" id="Phobius"/>
    </source>
</evidence>
<dbReference type="AlphaFoldDB" id="A0A0F9E3Z1"/>